<evidence type="ECO:0000313" key="3">
    <source>
        <dbReference type="Proteomes" id="UP001177527"/>
    </source>
</evidence>
<proteinExistence type="predicted"/>
<dbReference type="RefSeq" id="WP_280558508.1">
    <property type="nucleotide sequence ID" value="NZ_CP123488.1"/>
</dbReference>
<feature type="chain" id="PRO_5041640273" description="DUF2147 domain-containing protein" evidence="1">
    <location>
        <begin position="24"/>
        <end position="150"/>
    </location>
</feature>
<protein>
    <recommendedName>
        <fullName evidence="4">DUF2147 domain-containing protein</fullName>
    </recommendedName>
</protein>
<accession>A0AA95G614</accession>
<reference evidence="2" key="1">
    <citation type="submission" date="2023-04" db="EMBL/GenBank/DDBJ databases">
        <title>APH(3)-Id, a novel chromosomal aminoglycoside phosphotransferase, identified from an environmental isolate of Kluyvera intermedia DW18.</title>
        <authorList>
            <person name="Sha Y."/>
        </authorList>
    </citation>
    <scope>NUCLEOTIDE SEQUENCE</scope>
    <source>
        <strain evidence="2">DW18</strain>
    </source>
</reference>
<dbReference type="Proteomes" id="UP001177527">
    <property type="component" value="Chromosome"/>
</dbReference>
<gene>
    <name evidence="2" type="ORF">QBD33_09315</name>
</gene>
<sequence length="150" mass="16203">MKSMKVLSIAVLTIAVMSGVANAAISGTQTWKMVNDRLENTSNGHTLCMTGVAFQQATMEVCGSNPGMQNIRQVTFAINGALRLDAHPDYSYAPLDGKVYIREYNPVASNWDHVNGQLKKTDSDGVLKCLDIEGGKNVQGAKLHLAMCTK</sequence>
<dbReference type="EMBL" id="CP123488">
    <property type="protein sequence ID" value="WGL57928.1"/>
    <property type="molecule type" value="Genomic_DNA"/>
</dbReference>
<name>A0AA95G614_KLUIN</name>
<evidence type="ECO:0000313" key="2">
    <source>
        <dbReference type="EMBL" id="WGL57928.1"/>
    </source>
</evidence>
<feature type="signal peptide" evidence="1">
    <location>
        <begin position="1"/>
        <end position="23"/>
    </location>
</feature>
<evidence type="ECO:0008006" key="4">
    <source>
        <dbReference type="Google" id="ProtNLM"/>
    </source>
</evidence>
<dbReference type="AlphaFoldDB" id="A0AA95G614"/>
<keyword evidence="1" id="KW-0732">Signal</keyword>
<organism evidence="2 3">
    <name type="scientific">Kluyvera intermedia</name>
    <name type="common">Enterobacter intermedius</name>
    <dbReference type="NCBI Taxonomy" id="61648"/>
    <lineage>
        <taxon>Bacteria</taxon>
        <taxon>Pseudomonadati</taxon>
        <taxon>Pseudomonadota</taxon>
        <taxon>Gammaproteobacteria</taxon>
        <taxon>Enterobacterales</taxon>
        <taxon>Enterobacteriaceae</taxon>
        <taxon>Kluyvera</taxon>
    </lineage>
</organism>
<evidence type="ECO:0000256" key="1">
    <source>
        <dbReference type="SAM" id="SignalP"/>
    </source>
</evidence>